<gene>
    <name evidence="2" type="ORF">ACFPIB_15980</name>
</gene>
<feature type="signal peptide" evidence="1">
    <location>
        <begin position="1"/>
        <end position="20"/>
    </location>
</feature>
<name>A0ABW0ECK9_9BACT</name>
<evidence type="ECO:0000313" key="2">
    <source>
        <dbReference type="EMBL" id="MFC5272117.1"/>
    </source>
</evidence>
<dbReference type="Gene3D" id="2.40.128.140">
    <property type="entry name" value="Outer membrane protein"/>
    <property type="match status" value="1"/>
</dbReference>
<protein>
    <submittedName>
        <fullName evidence="2">Lipid A-modifier LpxR family protein</fullName>
    </submittedName>
</protein>
<dbReference type="Proteomes" id="UP001596161">
    <property type="component" value="Unassembled WGS sequence"/>
</dbReference>
<keyword evidence="3" id="KW-1185">Reference proteome</keyword>
<organism evidence="2 3">
    <name type="scientific">Adhaeribacter terreus</name>
    <dbReference type="NCBI Taxonomy" id="529703"/>
    <lineage>
        <taxon>Bacteria</taxon>
        <taxon>Pseudomonadati</taxon>
        <taxon>Bacteroidota</taxon>
        <taxon>Cytophagia</taxon>
        <taxon>Cytophagales</taxon>
        <taxon>Hymenobacteraceae</taxon>
        <taxon>Adhaeribacter</taxon>
    </lineage>
</organism>
<feature type="chain" id="PRO_5046399484" evidence="1">
    <location>
        <begin position="21"/>
        <end position="328"/>
    </location>
</feature>
<dbReference type="InterPro" id="IPR037107">
    <property type="entry name" value="Put_OMP_sf"/>
</dbReference>
<evidence type="ECO:0000313" key="3">
    <source>
        <dbReference type="Proteomes" id="UP001596161"/>
    </source>
</evidence>
<comment type="caution">
    <text evidence="2">The sequence shown here is derived from an EMBL/GenBank/DDBJ whole genome shotgun (WGS) entry which is preliminary data.</text>
</comment>
<reference evidence="3" key="1">
    <citation type="journal article" date="2019" name="Int. J. Syst. Evol. Microbiol.">
        <title>The Global Catalogue of Microorganisms (GCM) 10K type strain sequencing project: providing services to taxonomists for standard genome sequencing and annotation.</title>
        <authorList>
            <consortium name="The Broad Institute Genomics Platform"/>
            <consortium name="The Broad Institute Genome Sequencing Center for Infectious Disease"/>
            <person name="Wu L."/>
            <person name="Ma J."/>
        </authorList>
    </citation>
    <scope>NUCLEOTIDE SEQUENCE [LARGE SCALE GENOMIC DNA]</scope>
    <source>
        <strain evidence="3">KACC 12602</strain>
    </source>
</reference>
<dbReference type="Pfam" id="PF09982">
    <property type="entry name" value="LpxR"/>
    <property type="match status" value="1"/>
</dbReference>
<dbReference type="InterPro" id="IPR018707">
    <property type="entry name" value="LpxR"/>
</dbReference>
<sequence>MRGWVFIFMWLAFPVCSLSAQELKATTPDSVNVSHWLIISYDNDAHFKTDYYYTQGIRAEYIAPLFERRFFRKLLLKLPGTRQRTVLVLVNDAFTPQEIEPAEIQRGDRPFAGYFYAGLIQRSYKPEKDLLFTSELDLGVMGPWSGAEPFQTKLHTWLGDPLPHGWKNQIAHDMVLNYNLKLEKRLLEKKDLAGLYFTSRARAGTLYNDLNGGFVLCLGATDAFRSNNYAPAKMVGKTYQKLKPYAFLSAEEKLVLYNATLQGGVLNEKRCAYTLPAKDVERLVGKGGVGIGVTWRKFMLEYALYRTTPEFDTGLWHNYSQLKSGLRF</sequence>
<evidence type="ECO:0000256" key="1">
    <source>
        <dbReference type="SAM" id="SignalP"/>
    </source>
</evidence>
<proteinExistence type="predicted"/>
<accession>A0ABW0ECK9</accession>
<keyword evidence="1" id="KW-0732">Signal</keyword>
<dbReference type="EMBL" id="JBHSKT010000012">
    <property type="protein sequence ID" value="MFC5272117.1"/>
    <property type="molecule type" value="Genomic_DNA"/>
</dbReference>